<dbReference type="InterPro" id="IPR023210">
    <property type="entry name" value="NADP_OxRdtase_dom"/>
</dbReference>
<dbReference type="RefSeq" id="WP_105959897.1">
    <property type="nucleotide sequence ID" value="NZ_PVNS01000012.1"/>
</dbReference>
<feature type="domain" description="NADP-dependent oxidoreductase" evidence="1">
    <location>
        <begin position="15"/>
        <end position="296"/>
    </location>
</feature>
<keyword evidence="3" id="KW-1185">Reference proteome</keyword>
<gene>
    <name evidence="2" type="ORF">C6I21_12900</name>
</gene>
<dbReference type="InterPro" id="IPR050523">
    <property type="entry name" value="AKR_Detox_Biosynth"/>
</dbReference>
<dbReference type="EMBL" id="PVNS01000012">
    <property type="protein sequence ID" value="PRO64802.1"/>
    <property type="molecule type" value="Genomic_DNA"/>
</dbReference>
<name>A0A2P6MES9_ALKUR</name>
<organism evidence="2 3">
    <name type="scientific">Alkalicoccus urumqiensis</name>
    <name type="common">Bacillus urumqiensis</name>
    <dbReference type="NCBI Taxonomy" id="1548213"/>
    <lineage>
        <taxon>Bacteria</taxon>
        <taxon>Bacillati</taxon>
        <taxon>Bacillota</taxon>
        <taxon>Bacilli</taxon>
        <taxon>Bacillales</taxon>
        <taxon>Bacillaceae</taxon>
        <taxon>Alkalicoccus</taxon>
    </lineage>
</organism>
<dbReference type="CDD" id="cd19092">
    <property type="entry name" value="AKR_BsYcsN_EcYdhF-like"/>
    <property type="match status" value="1"/>
</dbReference>
<dbReference type="AlphaFoldDB" id="A0A2P6MES9"/>
<dbReference type="Proteomes" id="UP000243650">
    <property type="component" value="Unassembled WGS sequence"/>
</dbReference>
<sequence>MKQIEIGTSGVHTGEIALGCMRMNQLNAAEAEKVIRTSMEAGITLFDHADIYGKGESEEIFGKAVDLNGPDRQHMIIQSKCGIRGGFFDFSKEHIVRSVEESLKRLGTDYMDILLLHRPDALMEPEETAEAFHQLRREGKVTHFGVSNQHPGQVELLEDAFDEKLHVNQLQLSLMHTPMIDAGFNVNMRNDAAVNRDGGLLEYTRKRGMTLQAWSPLQHGMIEGPFLNNDQFPEVNKALDSFAEKKGVTNTAAALAWILRLPLSVQPVIGSMNTERIAGAAEASNVKMTREEWYELYRAAGNDLP</sequence>
<protein>
    <submittedName>
        <fullName evidence="2">Aldo/keto reductase</fullName>
    </submittedName>
</protein>
<comment type="caution">
    <text evidence="2">The sequence shown here is derived from an EMBL/GenBank/DDBJ whole genome shotgun (WGS) entry which is preliminary data.</text>
</comment>
<dbReference type="Gene3D" id="3.20.20.100">
    <property type="entry name" value="NADP-dependent oxidoreductase domain"/>
    <property type="match status" value="1"/>
</dbReference>
<dbReference type="SUPFAM" id="SSF51430">
    <property type="entry name" value="NAD(P)-linked oxidoreductase"/>
    <property type="match status" value="1"/>
</dbReference>
<dbReference type="OrthoDB" id="9773828at2"/>
<accession>A0A2P6MES9</accession>
<reference evidence="2 3" key="1">
    <citation type="submission" date="2018-03" db="EMBL/GenBank/DDBJ databases">
        <title>Bacillus urumqiensis sp. nov., a moderately haloalkaliphilic bacterium isolated from a salt lake.</title>
        <authorList>
            <person name="Zhao B."/>
            <person name="Liao Z."/>
        </authorList>
    </citation>
    <scope>NUCLEOTIDE SEQUENCE [LARGE SCALE GENOMIC DNA]</scope>
    <source>
        <strain evidence="2 3">BZ-SZ-XJ18</strain>
    </source>
</reference>
<dbReference type="InterPro" id="IPR036812">
    <property type="entry name" value="NAD(P)_OxRdtase_dom_sf"/>
</dbReference>
<dbReference type="PANTHER" id="PTHR43364:SF1">
    <property type="entry name" value="OXIDOREDUCTASE YDHF"/>
    <property type="match status" value="1"/>
</dbReference>
<dbReference type="PANTHER" id="PTHR43364">
    <property type="entry name" value="NADH-SPECIFIC METHYLGLYOXAL REDUCTASE-RELATED"/>
    <property type="match status" value="1"/>
</dbReference>
<proteinExistence type="predicted"/>
<evidence type="ECO:0000313" key="2">
    <source>
        <dbReference type="EMBL" id="PRO64802.1"/>
    </source>
</evidence>
<dbReference type="GO" id="GO:0005829">
    <property type="term" value="C:cytosol"/>
    <property type="evidence" value="ECO:0007669"/>
    <property type="project" value="TreeGrafter"/>
</dbReference>
<dbReference type="Pfam" id="PF00248">
    <property type="entry name" value="Aldo_ket_red"/>
    <property type="match status" value="1"/>
</dbReference>
<evidence type="ECO:0000313" key="3">
    <source>
        <dbReference type="Proteomes" id="UP000243650"/>
    </source>
</evidence>
<evidence type="ECO:0000259" key="1">
    <source>
        <dbReference type="Pfam" id="PF00248"/>
    </source>
</evidence>